<keyword evidence="6" id="KW-1185">Reference proteome</keyword>
<organism evidence="5 6">
    <name type="scientific">Apiotrichum porosum</name>
    <dbReference type="NCBI Taxonomy" id="105984"/>
    <lineage>
        <taxon>Eukaryota</taxon>
        <taxon>Fungi</taxon>
        <taxon>Dikarya</taxon>
        <taxon>Basidiomycota</taxon>
        <taxon>Agaricomycotina</taxon>
        <taxon>Tremellomycetes</taxon>
        <taxon>Trichosporonales</taxon>
        <taxon>Trichosporonaceae</taxon>
        <taxon>Apiotrichum</taxon>
    </lineage>
</organism>
<dbReference type="AlphaFoldDB" id="A0A427YA37"/>
<evidence type="ECO:0000313" key="5">
    <source>
        <dbReference type="EMBL" id="RSH87946.1"/>
    </source>
</evidence>
<reference evidence="5 6" key="1">
    <citation type="submission" date="2018-11" db="EMBL/GenBank/DDBJ databases">
        <title>Genome sequence of Apiotrichum porosum DSM 27194.</title>
        <authorList>
            <person name="Aliyu H."/>
            <person name="Gorte O."/>
            <person name="Ochsenreither K."/>
        </authorList>
    </citation>
    <scope>NUCLEOTIDE SEQUENCE [LARGE SCALE GENOMIC DNA]</scope>
    <source>
        <strain evidence="5 6">DSM 27194</strain>
    </source>
</reference>
<dbReference type="STRING" id="105984.A0A427YA37"/>
<gene>
    <name evidence="5" type="ORF">EHS24_000468</name>
</gene>
<dbReference type="PANTHER" id="PTHR12652">
    <property type="entry name" value="PEROXISOMAL BIOGENESIS FACTOR 11"/>
    <property type="match status" value="1"/>
</dbReference>
<dbReference type="PANTHER" id="PTHR12652:SF25">
    <property type="entry name" value="MICROBODY (PEROXISOME) PROLIFERATION PROTEIN PEROXIN 11C (EUROFUNG)"/>
    <property type="match status" value="1"/>
</dbReference>
<proteinExistence type="predicted"/>
<accession>A0A427YA37</accession>
<evidence type="ECO:0000313" key="6">
    <source>
        <dbReference type="Proteomes" id="UP000279236"/>
    </source>
</evidence>
<comment type="caution">
    <text evidence="5">The sequence shown here is derived from an EMBL/GenBank/DDBJ whole genome shotgun (WGS) entry which is preliminary data.</text>
</comment>
<dbReference type="Proteomes" id="UP000279236">
    <property type="component" value="Unassembled WGS sequence"/>
</dbReference>
<evidence type="ECO:0000256" key="3">
    <source>
        <dbReference type="ARBA" id="ARBA00023140"/>
    </source>
</evidence>
<dbReference type="Pfam" id="PF05648">
    <property type="entry name" value="PEX11"/>
    <property type="match status" value="1"/>
</dbReference>
<evidence type="ECO:0000256" key="4">
    <source>
        <dbReference type="ARBA" id="ARBA00046271"/>
    </source>
</evidence>
<dbReference type="RefSeq" id="XP_028480154.1">
    <property type="nucleotide sequence ID" value="XM_028616297.1"/>
</dbReference>
<sequence length="285" mass="30558">MACSSLNALIAHAARASSAPGGLDAGVMTIQYATPLIAALLLRLIKLREAHPTLFTFATKDGLANLAAGVVRAGGSLGEARVIMRTFGMLPMLDWLLKLHPKPISALIKFFVRPSLANLDIRNPKVLDTIRVLLLSGFYLGEHVAWLGTKGVLPLSPETIGKAAVFSVRSWAVDVAITVTRLSLQYKSLTARTRALKASSKKTEGYEVAASDEKAGDSSAETSAAAALKAEWATWQQNAMVNFGWIPLTIHWSKPGGLWTNPLITAVIGSYVAYAKSYGVWQRSA</sequence>
<comment type="subcellular location">
    <subcellularLocation>
        <location evidence="4">Peroxisome membrane</location>
    </subcellularLocation>
</comment>
<dbReference type="InterPro" id="IPR008733">
    <property type="entry name" value="PEX11"/>
</dbReference>
<evidence type="ECO:0008006" key="7">
    <source>
        <dbReference type="Google" id="ProtNLM"/>
    </source>
</evidence>
<keyword evidence="3" id="KW-0576">Peroxisome</keyword>
<dbReference type="OrthoDB" id="10005898at2759"/>
<evidence type="ECO:0000256" key="1">
    <source>
        <dbReference type="ARBA" id="ARBA00022593"/>
    </source>
</evidence>
<name>A0A427YA37_9TREE</name>
<dbReference type="EMBL" id="RSCE01000001">
    <property type="protein sequence ID" value="RSH87946.1"/>
    <property type="molecule type" value="Genomic_DNA"/>
</dbReference>
<keyword evidence="1" id="KW-0962">Peroxisome biogenesis</keyword>
<evidence type="ECO:0000256" key="2">
    <source>
        <dbReference type="ARBA" id="ARBA00023136"/>
    </source>
</evidence>
<protein>
    <recommendedName>
        <fullName evidence="7">Peroxisomal membrane protein PMP27</fullName>
    </recommendedName>
</protein>
<keyword evidence="2" id="KW-0472">Membrane</keyword>
<dbReference type="GO" id="GO:0016559">
    <property type="term" value="P:peroxisome fission"/>
    <property type="evidence" value="ECO:0007669"/>
    <property type="project" value="InterPro"/>
</dbReference>
<dbReference type="GeneID" id="39585011"/>
<dbReference type="GO" id="GO:0005778">
    <property type="term" value="C:peroxisomal membrane"/>
    <property type="evidence" value="ECO:0007669"/>
    <property type="project" value="UniProtKB-SubCell"/>
</dbReference>